<dbReference type="GO" id="GO:0003677">
    <property type="term" value="F:DNA binding"/>
    <property type="evidence" value="ECO:0007669"/>
    <property type="project" value="UniProtKB-UniRule"/>
</dbReference>
<accession>A0A810PUS9</accession>
<evidence type="ECO:0000313" key="6">
    <source>
        <dbReference type="EMBL" id="BCK80058.1"/>
    </source>
</evidence>
<dbReference type="Pfam" id="PF00440">
    <property type="entry name" value="TetR_N"/>
    <property type="match status" value="1"/>
</dbReference>
<dbReference type="PANTHER" id="PTHR47506:SF1">
    <property type="entry name" value="HTH-TYPE TRANSCRIPTIONAL REGULATOR YJDC"/>
    <property type="match status" value="1"/>
</dbReference>
<organism evidence="6 7">
    <name type="scientific">Vescimonas fastidiosa</name>
    <dbReference type="NCBI Taxonomy" id="2714353"/>
    <lineage>
        <taxon>Bacteria</taxon>
        <taxon>Bacillati</taxon>
        <taxon>Bacillota</taxon>
        <taxon>Clostridia</taxon>
        <taxon>Eubacteriales</taxon>
        <taxon>Oscillospiraceae</taxon>
        <taxon>Vescimonas</taxon>
    </lineage>
</organism>
<name>A0A810PUS9_9FIRM</name>
<proteinExistence type="predicted"/>
<dbReference type="Proteomes" id="UP000681343">
    <property type="component" value="Plasmid pMM35_01"/>
</dbReference>
<dbReference type="InterPro" id="IPR001647">
    <property type="entry name" value="HTH_TetR"/>
</dbReference>
<keyword evidence="1" id="KW-0805">Transcription regulation</keyword>
<dbReference type="PROSITE" id="PS50977">
    <property type="entry name" value="HTH_TETR_2"/>
    <property type="match status" value="1"/>
</dbReference>
<keyword evidence="7" id="KW-1185">Reference proteome</keyword>
<dbReference type="Gene3D" id="1.10.357.10">
    <property type="entry name" value="Tetracycline Repressor, domain 2"/>
    <property type="match status" value="1"/>
</dbReference>
<evidence type="ECO:0000256" key="2">
    <source>
        <dbReference type="ARBA" id="ARBA00023125"/>
    </source>
</evidence>
<dbReference type="SUPFAM" id="SSF46689">
    <property type="entry name" value="Homeodomain-like"/>
    <property type="match status" value="1"/>
</dbReference>
<evidence type="ECO:0000256" key="1">
    <source>
        <dbReference type="ARBA" id="ARBA00023015"/>
    </source>
</evidence>
<dbReference type="AlphaFoldDB" id="A0A810PUS9"/>
<dbReference type="EMBL" id="AP023416">
    <property type="protein sequence ID" value="BCK80058.1"/>
    <property type="molecule type" value="Genomic_DNA"/>
</dbReference>
<evidence type="ECO:0000313" key="7">
    <source>
        <dbReference type="Proteomes" id="UP000681343"/>
    </source>
</evidence>
<keyword evidence="2 4" id="KW-0238">DNA-binding</keyword>
<feature type="DNA-binding region" description="H-T-H motif" evidence="4">
    <location>
        <begin position="32"/>
        <end position="51"/>
    </location>
</feature>
<gene>
    <name evidence="6" type="ORF">MM35RIKEN_22500</name>
</gene>
<feature type="domain" description="HTH tetR-type" evidence="5">
    <location>
        <begin position="9"/>
        <end position="69"/>
    </location>
</feature>
<evidence type="ECO:0000259" key="5">
    <source>
        <dbReference type="PROSITE" id="PS50977"/>
    </source>
</evidence>
<keyword evidence="6" id="KW-0614">Plasmid</keyword>
<evidence type="ECO:0000256" key="3">
    <source>
        <dbReference type="ARBA" id="ARBA00023163"/>
    </source>
</evidence>
<keyword evidence="3" id="KW-0804">Transcription</keyword>
<dbReference type="PRINTS" id="PR00455">
    <property type="entry name" value="HTHTETR"/>
</dbReference>
<dbReference type="InterPro" id="IPR009057">
    <property type="entry name" value="Homeodomain-like_sf"/>
</dbReference>
<dbReference type="PANTHER" id="PTHR47506">
    <property type="entry name" value="TRANSCRIPTIONAL REGULATORY PROTEIN"/>
    <property type="match status" value="1"/>
</dbReference>
<reference evidence="6" key="1">
    <citation type="submission" date="2020-09" db="EMBL/GenBank/DDBJ databases">
        <title>New species isolated from human feces.</title>
        <authorList>
            <person name="Kitahara M."/>
            <person name="Shigeno Y."/>
            <person name="Shime M."/>
            <person name="Matsumoto Y."/>
            <person name="Nakamura S."/>
            <person name="Motooka D."/>
            <person name="Fukuoka S."/>
            <person name="Nishikawa H."/>
            <person name="Benno Y."/>
        </authorList>
    </citation>
    <scope>NUCLEOTIDE SEQUENCE</scope>
    <source>
        <strain evidence="6">MM35</strain>
        <plasmid evidence="6">pMM35_01</plasmid>
    </source>
</reference>
<dbReference type="InterPro" id="IPR036271">
    <property type="entry name" value="Tet_transcr_reg_TetR-rel_C_sf"/>
</dbReference>
<dbReference type="SUPFAM" id="SSF48498">
    <property type="entry name" value="Tetracyclin repressor-like, C-terminal domain"/>
    <property type="match status" value="1"/>
</dbReference>
<evidence type="ECO:0000256" key="4">
    <source>
        <dbReference type="PROSITE-ProRule" id="PRU00335"/>
    </source>
</evidence>
<dbReference type="KEGG" id="vfa:MM35RIKEN_22500"/>
<sequence>MTKRQEKSRTNYNAVLDTSIVLFNKKGYKDTTIKDICEATGLSNGSVYHLFRNKDDILRHIYERDINISIGLTQDLEQKVQDPYHYLLNFMLDVQRLWEKTGPMLLSNKSHWTTSRTSLGCSPIQREELHTFITLAQERGTIANTSDPATLVEFLFTMQRGILYGWIIRDDFDMDMYAETFWPPVIRTLISGELSF</sequence>
<protein>
    <recommendedName>
        <fullName evidence="5">HTH tetR-type domain-containing protein</fullName>
    </recommendedName>
</protein>
<geneLocation type="plasmid" evidence="6 7">
    <name>pMM35_01</name>
</geneLocation>